<sequence>MWNNYFTLLAFAALLRADYEMRRPPVETSPPVASQSQTKGVLADRQKEWATKAVKRYAESQDKKWRKWNQAMFEVK</sequence>
<proteinExistence type="predicted"/>
<organism evidence="1">
    <name type="scientific">Dehalogenimonas sp. 4OHTPN</name>
    <dbReference type="NCBI Taxonomy" id="3166643"/>
    <lineage>
        <taxon>Bacteria</taxon>
        <taxon>Bacillati</taxon>
        <taxon>Chloroflexota</taxon>
        <taxon>Dehalococcoidia</taxon>
        <taxon>Dehalococcoidales</taxon>
        <taxon>Dehalococcoidaceae</taxon>
        <taxon>Dehalogenimonas</taxon>
    </lineage>
</organism>
<evidence type="ECO:0000313" key="1">
    <source>
        <dbReference type="EMBL" id="XCH33758.1"/>
    </source>
</evidence>
<gene>
    <name evidence="1" type="ORF">ABV300_02470</name>
</gene>
<name>A0AAU8GDF2_9CHLR</name>
<accession>A0AAU8GDF2</accession>
<dbReference type="RefSeq" id="WP_353714968.1">
    <property type="nucleotide sequence ID" value="NZ_CP159307.1"/>
</dbReference>
<dbReference type="AlphaFoldDB" id="A0AAU8GDF2"/>
<dbReference type="EMBL" id="CP159307">
    <property type="protein sequence ID" value="XCH33758.1"/>
    <property type="molecule type" value="Genomic_DNA"/>
</dbReference>
<protein>
    <submittedName>
        <fullName evidence="1">Uncharacterized protein</fullName>
    </submittedName>
</protein>
<reference evidence="1" key="1">
    <citation type="submission" date="2024-06" db="EMBL/GenBank/DDBJ databases">
        <title>A Novel Isolate, Dehalogenimonas sp. Strain 4OHTPN, Dechlorinates Aromatic 4 Hydroxy chlorothalonil by a Novel Reductive Dehalogenase.</title>
        <authorList>
            <person name="Liu G."/>
        </authorList>
    </citation>
    <scope>NUCLEOTIDE SEQUENCE</scope>
    <source>
        <strain evidence="1">4OHTPN</strain>
    </source>
</reference>